<dbReference type="GO" id="GO:0005158">
    <property type="term" value="F:insulin receptor binding"/>
    <property type="evidence" value="ECO:0007669"/>
    <property type="project" value="InterPro"/>
</dbReference>
<feature type="compositionally biased region" description="Low complexity" evidence="2">
    <location>
        <begin position="307"/>
        <end position="317"/>
    </location>
</feature>
<dbReference type="InterPro" id="IPR002404">
    <property type="entry name" value="IRS_PTB"/>
</dbReference>
<dbReference type="Pfam" id="PF00169">
    <property type="entry name" value="PH"/>
    <property type="match status" value="1"/>
</dbReference>
<dbReference type="AlphaFoldDB" id="A0AAV2LDC8"/>
<dbReference type="PANTHER" id="PTHR10614">
    <property type="entry name" value="INSULIN RECEPTOR SUBSTRATE"/>
    <property type="match status" value="1"/>
</dbReference>
<feature type="compositionally biased region" description="Polar residues" evidence="2">
    <location>
        <begin position="350"/>
        <end position="373"/>
    </location>
</feature>
<protein>
    <recommendedName>
        <fullName evidence="7">Insulin receptor substrate 1</fullName>
    </recommendedName>
</protein>
<dbReference type="Gene3D" id="2.30.29.30">
    <property type="entry name" value="Pleckstrin-homology domain (PH domain)/Phosphotyrosine-binding domain (PTB)"/>
    <property type="match status" value="2"/>
</dbReference>
<dbReference type="Proteomes" id="UP001497482">
    <property type="component" value="Chromosome 22"/>
</dbReference>
<keyword evidence="1" id="KW-0597">Phosphoprotein</keyword>
<dbReference type="SMART" id="SM00233">
    <property type="entry name" value="PH"/>
    <property type="match status" value="1"/>
</dbReference>
<dbReference type="GO" id="GO:0008286">
    <property type="term" value="P:insulin receptor signaling pathway"/>
    <property type="evidence" value="ECO:0007669"/>
    <property type="project" value="InterPro"/>
</dbReference>
<dbReference type="SMART" id="SM00310">
    <property type="entry name" value="PTBI"/>
    <property type="match status" value="1"/>
</dbReference>
<dbReference type="SMART" id="SM01244">
    <property type="entry name" value="IRS"/>
    <property type="match status" value="1"/>
</dbReference>
<dbReference type="PRINTS" id="PR00628">
    <property type="entry name" value="INSULINRSI"/>
</dbReference>
<evidence type="ECO:0000313" key="5">
    <source>
        <dbReference type="EMBL" id="CAL1598429.1"/>
    </source>
</evidence>
<sequence>MNEAQHVDKSFCNTETQSDDPADVDEELFCPTLSSAALAPLALGAFLGPSSDVLKQGYLGKQEQKHRRYFVLRAGSHSGPSRLEWYKTQDKFRADVKSAGDKGLFGSHRQGVIFLRCCLGVSLIRSRNDFKVALYAKDQTLVFVGKDEQEQQEWYAAVQELMEEEIRDGEGDRFDDEDAGYCTLPPVSLFKQVWPVTVTPRGLGRSKALSGEILLCLTASALVLVRVGHDHELPSVTLPLLAVRRFGHLEGLFFLELGRGAPHGPGEIWMQAKDEGNRSLAQYIHEVVREAVRALRIISDFNWFSSPNKSSSSLSHSLFDPKRSRPKPREKQHRRQNSCPSPRVLRENLYDSTTEDSLGTDSVSLSPVRTQPSYDPEAESYVEMKSENSPLGERPQYMLMSPQLSPSLHQDEYMSMISPRKNTSLSFLQTSCSSDSDVHVLTQTSPPWTLFSGQHSTPSAATPWATSSPVTMRPFAAFRRSSLEMSAAEPSVRKRILSCLPSCLQPE</sequence>
<name>A0AAV2LDC8_KNICA</name>
<gene>
    <name evidence="5" type="ORF">KC01_LOCUS26814</name>
</gene>
<dbReference type="EMBL" id="OZ035844">
    <property type="protein sequence ID" value="CAL1598429.1"/>
    <property type="molecule type" value="Genomic_DNA"/>
</dbReference>
<keyword evidence="6" id="KW-1185">Reference proteome</keyword>
<dbReference type="GO" id="GO:0005886">
    <property type="term" value="C:plasma membrane"/>
    <property type="evidence" value="ECO:0007669"/>
    <property type="project" value="TreeGrafter"/>
</dbReference>
<dbReference type="GO" id="GO:0005829">
    <property type="term" value="C:cytosol"/>
    <property type="evidence" value="ECO:0007669"/>
    <property type="project" value="TreeGrafter"/>
</dbReference>
<accession>A0AAV2LDC8</accession>
<dbReference type="GO" id="GO:0043548">
    <property type="term" value="F:phosphatidylinositol 3-kinase binding"/>
    <property type="evidence" value="ECO:0007669"/>
    <property type="project" value="TreeGrafter"/>
</dbReference>
<dbReference type="PROSITE" id="PS51064">
    <property type="entry name" value="IRS_PTB"/>
    <property type="match status" value="1"/>
</dbReference>
<evidence type="ECO:0000313" key="6">
    <source>
        <dbReference type="Proteomes" id="UP001497482"/>
    </source>
</evidence>
<feature type="domain" description="PH" evidence="3">
    <location>
        <begin position="52"/>
        <end position="163"/>
    </location>
</feature>
<evidence type="ECO:0000259" key="3">
    <source>
        <dbReference type="PROSITE" id="PS50003"/>
    </source>
</evidence>
<feature type="domain" description="IRS-type PTB" evidence="4">
    <location>
        <begin position="190"/>
        <end position="296"/>
    </location>
</feature>
<dbReference type="Pfam" id="PF02174">
    <property type="entry name" value="IRS"/>
    <property type="match status" value="1"/>
</dbReference>
<reference evidence="5 6" key="1">
    <citation type="submission" date="2024-04" db="EMBL/GenBank/DDBJ databases">
        <authorList>
            <person name="Waldvogel A.-M."/>
            <person name="Schoenle A."/>
        </authorList>
    </citation>
    <scope>NUCLEOTIDE SEQUENCE [LARGE SCALE GENOMIC DNA]</scope>
</reference>
<organism evidence="5 6">
    <name type="scientific">Knipowitschia caucasica</name>
    <name type="common">Caucasian dwarf goby</name>
    <name type="synonym">Pomatoschistus caucasicus</name>
    <dbReference type="NCBI Taxonomy" id="637954"/>
    <lineage>
        <taxon>Eukaryota</taxon>
        <taxon>Metazoa</taxon>
        <taxon>Chordata</taxon>
        <taxon>Craniata</taxon>
        <taxon>Vertebrata</taxon>
        <taxon>Euteleostomi</taxon>
        <taxon>Actinopterygii</taxon>
        <taxon>Neopterygii</taxon>
        <taxon>Teleostei</taxon>
        <taxon>Neoteleostei</taxon>
        <taxon>Acanthomorphata</taxon>
        <taxon>Gobiaria</taxon>
        <taxon>Gobiiformes</taxon>
        <taxon>Gobioidei</taxon>
        <taxon>Gobiidae</taxon>
        <taxon>Gobiinae</taxon>
        <taxon>Knipowitschia</taxon>
    </lineage>
</organism>
<dbReference type="InterPro" id="IPR039011">
    <property type="entry name" value="IRS"/>
</dbReference>
<dbReference type="InterPro" id="IPR011993">
    <property type="entry name" value="PH-like_dom_sf"/>
</dbReference>
<dbReference type="InterPro" id="IPR001849">
    <property type="entry name" value="PH_domain"/>
</dbReference>
<feature type="region of interest" description="Disordered" evidence="2">
    <location>
        <begin position="307"/>
        <end position="394"/>
    </location>
</feature>
<evidence type="ECO:0000256" key="1">
    <source>
        <dbReference type="ARBA" id="ARBA00022553"/>
    </source>
</evidence>
<evidence type="ECO:0008006" key="7">
    <source>
        <dbReference type="Google" id="ProtNLM"/>
    </source>
</evidence>
<evidence type="ECO:0000259" key="4">
    <source>
        <dbReference type="PROSITE" id="PS51064"/>
    </source>
</evidence>
<dbReference type="SUPFAM" id="SSF50729">
    <property type="entry name" value="PH domain-like"/>
    <property type="match status" value="2"/>
</dbReference>
<feature type="compositionally biased region" description="Basic and acidic residues" evidence="2">
    <location>
        <begin position="319"/>
        <end position="329"/>
    </location>
</feature>
<evidence type="ECO:0000256" key="2">
    <source>
        <dbReference type="SAM" id="MobiDB-lite"/>
    </source>
</evidence>
<proteinExistence type="predicted"/>
<dbReference type="PANTHER" id="PTHR10614:SF8">
    <property type="entry name" value="INSULIN RECEPTOR SUBSTRATE 3"/>
    <property type="match status" value="1"/>
</dbReference>
<dbReference type="PROSITE" id="PS50003">
    <property type="entry name" value="PH_DOMAIN"/>
    <property type="match status" value="1"/>
</dbReference>